<keyword evidence="3" id="KW-1185">Reference proteome</keyword>
<accession>A0A6A4I544</accession>
<protein>
    <submittedName>
        <fullName evidence="2">Uncharacterized protein</fullName>
    </submittedName>
</protein>
<evidence type="ECO:0000313" key="2">
    <source>
        <dbReference type="EMBL" id="KAE9403885.1"/>
    </source>
</evidence>
<feature type="transmembrane region" description="Helical" evidence="1">
    <location>
        <begin position="12"/>
        <end position="31"/>
    </location>
</feature>
<feature type="transmembrane region" description="Helical" evidence="1">
    <location>
        <begin position="92"/>
        <end position="110"/>
    </location>
</feature>
<keyword evidence="1" id="KW-0812">Transmembrane</keyword>
<reference evidence="2" key="1">
    <citation type="journal article" date="2019" name="Environ. Microbiol.">
        <title>Fungal ecological strategies reflected in gene transcription - a case study of two litter decomposers.</title>
        <authorList>
            <person name="Barbi F."/>
            <person name="Kohler A."/>
            <person name="Barry K."/>
            <person name="Baskaran P."/>
            <person name="Daum C."/>
            <person name="Fauchery L."/>
            <person name="Ihrmark K."/>
            <person name="Kuo A."/>
            <person name="LaButti K."/>
            <person name="Lipzen A."/>
            <person name="Morin E."/>
            <person name="Grigoriev I.V."/>
            <person name="Henrissat B."/>
            <person name="Lindahl B."/>
            <person name="Martin F."/>
        </authorList>
    </citation>
    <scope>NUCLEOTIDE SEQUENCE</scope>
    <source>
        <strain evidence="2">JB14</strain>
    </source>
</reference>
<keyword evidence="1" id="KW-0472">Membrane</keyword>
<sequence>MAQIREHLRSRILAYTAMAWPLFWVFLDWKTTESKTLLIFCSFWQSYTGFIFLLGTPLQPRWFALALCFGYCYAGWFGPIPKTFAELDQAHLLYLAGSFIFAVAMALWDASHALDANTSTENCASEKV</sequence>
<keyword evidence="1" id="KW-1133">Transmembrane helix</keyword>
<feature type="transmembrane region" description="Helical" evidence="1">
    <location>
        <begin position="62"/>
        <end position="80"/>
    </location>
</feature>
<gene>
    <name evidence="2" type="ORF">BT96DRAFT_989870</name>
</gene>
<organism evidence="2 3">
    <name type="scientific">Gymnopus androsaceus JB14</name>
    <dbReference type="NCBI Taxonomy" id="1447944"/>
    <lineage>
        <taxon>Eukaryota</taxon>
        <taxon>Fungi</taxon>
        <taxon>Dikarya</taxon>
        <taxon>Basidiomycota</taxon>
        <taxon>Agaricomycotina</taxon>
        <taxon>Agaricomycetes</taxon>
        <taxon>Agaricomycetidae</taxon>
        <taxon>Agaricales</taxon>
        <taxon>Marasmiineae</taxon>
        <taxon>Omphalotaceae</taxon>
        <taxon>Gymnopus</taxon>
    </lineage>
</organism>
<feature type="transmembrane region" description="Helical" evidence="1">
    <location>
        <begin position="37"/>
        <end position="55"/>
    </location>
</feature>
<dbReference type="EMBL" id="ML769421">
    <property type="protein sequence ID" value="KAE9403885.1"/>
    <property type="molecule type" value="Genomic_DNA"/>
</dbReference>
<proteinExistence type="predicted"/>
<dbReference type="AlphaFoldDB" id="A0A6A4I544"/>
<evidence type="ECO:0000313" key="3">
    <source>
        <dbReference type="Proteomes" id="UP000799118"/>
    </source>
</evidence>
<dbReference type="Proteomes" id="UP000799118">
    <property type="component" value="Unassembled WGS sequence"/>
</dbReference>
<name>A0A6A4I544_9AGAR</name>
<evidence type="ECO:0000256" key="1">
    <source>
        <dbReference type="SAM" id="Phobius"/>
    </source>
</evidence>